<sequence length="241" mass="26437">MKAVPALSAVFDPLPMYWSRTKTAEGDPIYVHSLTGLTQHEKPRPLPPGWRMTRDKPSGQLYYWNIYTRETRPFAPPAGGALHEEPTCRRARARSLESTRAPPRANSLPRSLSYRLTTPTSSARMRILSTEMVTPPMPPPSLKAARRVRLSRAGDIHFGVEGGVVVITRLSDSLAHSGVQRGDLLVSVDGVAVDPDPHTAMMHVQKATSAQLPLDVEVVPAELFSRPVPNGESKLQLALDV</sequence>
<dbReference type="InterPro" id="IPR001202">
    <property type="entry name" value="WW_dom"/>
</dbReference>
<dbReference type="AlphaFoldDB" id="A0AB34IMQ1"/>
<feature type="domain" description="WW" evidence="1">
    <location>
        <begin position="12"/>
        <end position="45"/>
    </location>
</feature>
<accession>A0AB34IMQ1</accession>
<proteinExistence type="predicted"/>
<dbReference type="PROSITE" id="PS50020">
    <property type="entry name" value="WW_DOMAIN_2"/>
    <property type="match status" value="2"/>
</dbReference>
<protein>
    <recommendedName>
        <fullName evidence="1">WW domain-containing protein</fullName>
    </recommendedName>
</protein>
<dbReference type="Pfam" id="PF00397">
    <property type="entry name" value="WW"/>
    <property type="match status" value="1"/>
</dbReference>
<gene>
    <name evidence="2" type="ORF">AB1Y20_011384</name>
</gene>
<evidence type="ECO:0000259" key="1">
    <source>
        <dbReference type="PROSITE" id="PS50020"/>
    </source>
</evidence>
<comment type="caution">
    <text evidence="2">The sequence shown here is derived from an EMBL/GenBank/DDBJ whole genome shotgun (WGS) entry which is preliminary data.</text>
</comment>
<dbReference type="SUPFAM" id="SSF50156">
    <property type="entry name" value="PDZ domain-like"/>
    <property type="match status" value="1"/>
</dbReference>
<dbReference type="Proteomes" id="UP001515480">
    <property type="component" value="Unassembled WGS sequence"/>
</dbReference>
<name>A0AB34IMQ1_PRYPA</name>
<dbReference type="InterPro" id="IPR036034">
    <property type="entry name" value="PDZ_sf"/>
</dbReference>
<dbReference type="InterPro" id="IPR036020">
    <property type="entry name" value="WW_dom_sf"/>
</dbReference>
<dbReference type="SMART" id="SM00456">
    <property type="entry name" value="WW"/>
    <property type="match status" value="2"/>
</dbReference>
<evidence type="ECO:0000313" key="2">
    <source>
        <dbReference type="EMBL" id="KAL1503332.1"/>
    </source>
</evidence>
<dbReference type="EMBL" id="JBGBPQ010000022">
    <property type="protein sequence ID" value="KAL1503332.1"/>
    <property type="molecule type" value="Genomic_DNA"/>
</dbReference>
<dbReference type="CDD" id="cd00201">
    <property type="entry name" value="WW"/>
    <property type="match status" value="1"/>
</dbReference>
<dbReference type="SUPFAM" id="SSF51045">
    <property type="entry name" value="WW domain"/>
    <property type="match status" value="2"/>
</dbReference>
<feature type="domain" description="WW" evidence="1">
    <location>
        <begin position="44"/>
        <end position="78"/>
    </location>
</feature>
<evidence type="ECO:0000313" key="3">
    <source>
        <dbReference type="Proteomes" id="UP001515480"/>
    </source>
</evidence>
<reference evidence="2 3" key="1">
    <citation type="journal article" date="2024" name="Science">
        <title>Giant polyketide synthase enzymes in the biosynthesis of giant marine polyether toxins.</title>
        <authorList>
            <person name="Fallon T.R."/>
            <person name="Shende V.V."/>
            <person name="Wierzbicki I.H."/>
            <person name="Pendleton A.L."/>
            <person name="Watervoot N.F."/>
            <person name="Auber R.P."/>
            <person name="Gonzalez D.J."/>
            <person name="Wisecaver J.H."/>
            <person name="Moore B.S."/>
        </authorList>
    </citation>
    <scope>NUCLEOTIDE SEQUENCE [LARGE SCALE GENOMIC DNA]</scope>
    <source>
        <strain evidence="2 3">12B1</strain>
    </source>
</reference>
<dbReference type="Gene3D" id="2.20.70.10">
    <property type="match status" value="2"/>
</dbReference>
<keyword evidence="3" id="KW-1185">Reference proteome</keyword>
<organism evidence="2 3">
    <name type="scientific">Prymnesium parvum</name>
    <name type="common">Toxic golden alga</name>
    <dbReference type="NCBI Taxonomy" id="97485"/>
    <lineage>
        <taxon>Eukaryota</taxon>
        <taxon>Haptista</taxon>
        <taxon>Haptophyta</taxon>
        <taxon>Prymnesiophyceae</taxon>
        <taxon>Prymnesiales</taxon>
        <taxon>Prymnesiaceae</taxon>
        <taxon>Prymnesium</taxon>
    </lineage>
</organism>